<reference evidence="2" key="1">
    <citation type="submission" date="2022-01" db="EMBL/GenBank/DDBJ databases">
        <title>Comparative genomics reveals a dynamic genome evolution in the ectomycorrhizal milk-cap (Lactarius) mushrooms.</title>
        <authorList>
            <consortium name="DOE Joint Genome Institute"/>
            <person name="Lebreton A."/>
            <person name="Tang N."/>
            <person name="Kuo A."/>
            <person name="LaButti K."/>
            <person name="Drula E."/>
            <person name="Barry K."/>
            <person name="Clum A."/>
            <person name="Lipzen A."/>
            <person name="Mousain D."/>
            <person name="Ng V."/>
            <person name="Wang R."/>
            <person name="Wang X."/>
            <person name="Dai Y."/>
            <person name="Henrissat B."/>
            <person name="Grigoriev I.V."/>
            <person name="Guerin-Laguette A."/>
            <person name="Yu F."/>
            <person name="Martin F.M."/>
        </authorList>
    </citation>
    <scope>NUCLEOTIDE SEQUENCE</scope>
    <source>
        <strain evidence="2">QP</strain>
    </source>
</reference>
<protein>
    <submittedName>
        <fullName evidence="2">Uncharacterized protein</fullName>
    </submittedName>
</protein>
<gene>
    <name evidence="2" type="ORF">EDB92DRAFT_1819190</name>
</gene>
<feature type="region of interest" description="Disordered" evidence="1">
    <location>
        <begin position="54"/>
        <end position="99"/>
    </location>
</feature>
<feature type="compositionally biased region" description="Basic and acidic residues" evidence="1">
    <location>
        <begin position="54"/>
        <end position="68"/>
    </location>
</feature>
<dbReference type="EMBL" id="JAKELL010000079">
    <property type="protein sequence ID" value="KAH8984099.1"/>
    <property type="molecule type" value="Genomic_DNA"/>
</dbReference>
<organism evidence="2 3">
    <name type="scientific">Lactarius akahatsu</name>
    <dbReference type="NCBI Taxonomy" id="416441"/>
    <lineage>
        <taxon>Eukaryota</taxon>
        <taxon>Fungi</taxon>
        <taxon>Dikarya</taxon>
        <taxon>Basidiomycota</taxon>
        <taxon>Agaricomycotina</taxon>
        <taxon>Agaricomycetes</taxon>
        <taxon>Russulales</taxon>
        <taxon>Russulaceae</taxon>
        <taxon>Lactarius</taxon>
    </lineage>
</organism>
<keyword evidence="3" id="KW-1185">Reference proteome</keyword>
<feature type="compositionally biased region" description="Low complexity" evidence="1">
    <location>
        <begin position="83"/>
        <end position="93"/>
    </location>
</feature>
<proteinExistence type="predicted"/>
<dbReference type="AlphaFoldDB" id="A0AAD4LD93"/>
<evidence type="ECO:0000256" key="1">
    <source>
        <dbReference type="SAM" id="MobiDB-lite"/>
    </source>
</evidence>
<sequence>MVPRHPGRPLGCAPILRQRPVLRAAAAPSSKRLHDCLRAGRGDPERLVQRLFGDKRAPKCEDRDDAPAPDRPTYKTRSVRFNGSGSAQSQSQSMDEDDPSVLVTKLKSLVAHEPSFLVLTVLYSSCQERFPNVAQHHLPKPELFPAQALLTMTTVAYQSLPSPCQPANMGPANTQPSRFLVYGFTNLKDSFFSDRNGVQTRGYPAAEEYVNTCRIKIVNNRLFLLIKRWPRTQLQASVDT</sequence>
<evidence type="ECO:0000313" key="3">
    <source>
        <dbReference type="Proteomes" id="UP001201163"/>
    </source>
</evidence>
<evidence type="ECO:0000313" key="2">
    <source>
        <dbReference type="EMBL" id="KAH8984099.1"/>
    </source>
</evidence>
<accession>A0AAD4LD93</accession>
<dbReference type="Proteomes" id="UP001201163">
    <property type="component" value="Unassembled WGS sequence"/>
</dbReference>
<name>A0AAD4LD93_9AGAM</name>
<comment type="caution">
    <text evidence="2">The sequence shown here is derived from an EMBL/GenBank/DDBJ whole genome shotgun (WGS) entry which is preliminary data.</text>
</comment>